<sequence length="60" mass="6604">MLAGNSPVNALLLRYSFCSLGREAKKSGTFPPILLKDRNKTVRLPQLPRLPGSSPAIWLL</sequence>
<dbReference type="AlphaFoldDB" id="A0A0A9AZV3"/>
<name>A0A0A9AZV3_ARUDO</name>
<reference evidence="1" key="2">
    <citation type="journal article" date="2015" name="Data Brief">
        <title>Shoot transcriptome of the giant reed, Arundo donax.</title>
        <authorList>
            <person name="Barrero R.A."/>
            <person name="Guerrero F.D."/>
            <person name="Moolhuijzen P."/>
            <person name="Goolsby J.A."/>
            <person name="Tidwell J."/>
            <person name="Bellgard S.E."/>
            <person name="Bellgard M.I."/>
        </authorList>
    </citation>
    <scope>NUCLEOTIDE SEQUENCE</scope>
    <source>
        <tissue evidence="1">Shoot tissue taken approximately 20 cm above the soil surface</tissue>
    </source>
</reference>
<protein>
    <submittedName>
        <fullName evidence="1">Uncharacterized protein</fullName>
    </submittedName>
</protein>
<organism evidence="1">
    <name type="scientific">Arundo donax</name>
    <name type="common">Giant reed</name>
    <name type="synonym">Donax arundinaceus</name>
    <dbReference type="NCBI Taxonomy" id="35708"/>
    <lineage>
        <taxon>Eukaryota</taxon>
        <taxon>Viridiplantae</taxon>
        <taxon>Streptophyta</taxon>
        <taxon>Embryophyta</taxon>
        <taxon>Tracheophyta</taxon>
        <taxon>Spermatophyta</taxon>
        <taxon>Magnoliopsida</taxon>
        <taxon>Liliopsida</taxon>
        <taxon>Poales</taxon>
        <taxon>Poaceae</taxon>
        <taxon>PACMAD clade</taxon>
        <taxon>Arundinoideae</taxon>
        <taxon>Arundineae</taxon>
        <taxon>Arundo</taxon>
    </lineage>
</organism>
<proteinExistence type="predicted"/>
<reference evidence="1" key="1">
    <citation type="submission" date="2014-09" db="EMBL/GenBank/DDBJ databases">
        <authorList>
            <person name="Magalhaes I.L.F."/>
            <person name="Oliveira U."/>
            <person name="Santos F.R."/>
            <person name="Vidigal T.H.D.A."/>
            <person name="Brescovit A.D."/>
            <person name="Santos A.J."/>
        </authorList>
    </citation>
    <scope>NUCLEOTIDE SEQUENCE</scope>
    <source>
        <tissue evidence="1">Shoot tissue taken approximately 20 cm above the soil surface</tissue>
    </source>
</reference>
<dbReference type="EMBL" id="GBRH01242462">
    <property type="protein sequence ID" value="JAD55433.1"/>
    <property type="molecule type" value="Transcribed_RNA"/>
</dbReference>
<evidence type="ECO:0000313" key="1">
    <source>
        <dbReference type="EMBL" id="JAD55433.1"/>
    </source>
</evidence>
<accession>A0A0A9AZV3</accession>